<sequence length="123" mass="14067">MLSPEAIQALLPRERIEAFFEAFYFGEEPAYDLALALGAFDKERKFIRLELQLKARPGKCLACNLTWGLPKVFEKHPALDLKGVVAELEKLLPDSLKVRHWELGPTEEINPDLHVIPLLIYLE</sequence>
<dbReference type="STRING" id="999894.TDIS_0078"/>
<dbReference type="PATRIC" id="fig|999894.6.peg.78"/>
<evidence type="ECO:0000313" key="2">
    <source>
        <dbReference type="Proteomes" id="UP000078390"/>
    </source>
</evidence>
<proteinExistence type="predicted"/>
<keyword evidence="2" id="KW-1185">Reference proteome</keyword>
<dbReference type="Proteomes" id="UP000078390">
    <property type="component" value="Unassembled WGS sequence"/>
</dbReference>
<dbReference type="RefSeq" id="WP_068668163.1">
    <property type="nucleotide sequence ID" value="NZ_LWLG01000001.1"/>
</dbReference>
<dbReference type="EMBL" id="LWLG01000001">
    <property type="protein sequence ID" value="OAQ21560.1"/>
    <property type="molecule type" value="Genomic_DNA"/>
</dbReference>
<name>A0A179D633_9BACT</name>
<reference evidence="1 2" key="1">
    <citation type="submission" date="2016-04" db="EMBL/GenBank/DDBJ databases">
        <title>Genome analysis of Thermosulfurimonas dismutans, the first thermophilic sulfur-disproportionating bacterium of the phylum Thermodesulfobacteria.</title>
        <authorList>
            <person name="Mardanov A.V."/>
            <person name="Beletsky A.V."/>
            <person name="Kadnikov V.V."/>
            <person name="Slobodkin A.I."/>
            <person name="Ravin N.V."/>
        </authorList>
    </citation>
    <scope>NUCLEOTIDE SEQUENCE [LARGE SCALE GENOMIC DNA]</scope>
    <source>
        <strain evidence="1 2">S95</strain>
    </source>
</reference>
<gene>
    <name evidence="1" type="ORF">TDIS_0078</name>
</gene>
<organism evidence="1 2">
    <name type="scientific">Thermosulfurimonas dismutans</name>
    <dbReference type="NCBI Taxonomy" id="999894"/>
    <lineage>
        <taxon>Bacteria</taxon>
        <taxon>Pseudomonadati</taxon>
        <taxon>Thermodesulfobacteriota</taxon>
        <taxon>Thermodesulfobacteria</taxon>
        <taxon>Thermodesulfobacteriales</taxon>
        <taxon>Thermodesulfobacteriaceae</taxon>
        <taxon>Thermosulfurimonas</taxon>
    </lineage>
</organism>
<dbReference type="OrthoDB" id="5457758at2"/>
<evidence type="ECO:0000313" key="1">
    <source>
        <dbReference type="EMBL" id="OAQ21560.1"/>
    </source>
</evidence>
<dbReference type="AlphaFoldDB" id="A0A179D633"/>
<protein>
    <recommendedName>
        <fullName evidence="3">Pancreas/duodenum homeobox protein 1</fullName>
    </recommendedName>
</protein>
<accession>A0A179D633</accession>
<comment type="caution">
    <text evidence="1">The sequence shown here is derived from an EMBL/GenBank/DDBJ whole genome shotgun (WGS) entry which is preliminary data.</text>
</comment>
<evidence type="ECO:0008006" key="3">
    <source>
        <dbReference type="Google" id="ProtNLM"/>
    </source>
</evidence>